<protein>
    <submittedName>
        <fullName evidence="2">Uncharacterized protein</fullName>
    </submittedName>
</protein>
<dbReference type="AlphaFoldDB" id="A0A3M7QVS4"/>
<gene>
    <name evidence="2" type="ORF">BpHYR1_039216</name>
</gene>
<name>A0A3M7QVS4_BRAPC</name>
<reference evidence="2 3" key="1">
    <citation type="journal article" date="2018" name="Sci. Rep.">
        <title>Genomic signatures of local adaptation to the degree of environmental predictability in rotifers.</title>
        <authorList>
            <person name="Franch-Gras L."/>
            <person name="Hahn C."/>
            <person name="Garcia-Roger E.M."/>
            <person name="Carmona M.J."/>
            <person name="Serra M."/>
            <person name="Gomez A."/>
        </authorList>
    </citation>
    <scope>NUCLEOTIDE SEQUENCE [LARGE SCALE GENOMIC DNA]</scope>
    <source>
        <strain evidence="2">HYR1</strain>
    </source>
</reference>
<sequence length="88" mass="10436">MNNFLKKGLALFALMFKANLIDKFLGASTYRLNGALYFNLDFELKYYIIYFDLKLQIADNMHCLKNHVSNFKFKNKFRLINKSSQIKI</sequence>
<evidence type="ECO:0000313" key="2">
    <source>
        <dbReference type="EMBL" id="RNA15460.1"/>
    </source>
</evidence>
<evidence type="ECO:0000256" key="1">
    <source>
        <dbReference type="SAM" id="SignalP"/>
    </source>
</evidence>
<proteinExistence type="predicted"/>
<feature type="signal peptide" evidence="1">
    <location>
        <begin position="1"/>
        <end position="20"/>
    </location>
</feature>
<keyword evidence="3" id="KW-1185">Reference proteome</keyword>
<accession>A0A3M7QVS4</accession>
<evidence type="ECO:0000313" key="3">
    <source>
        <dbReference type="Proteomes" id="UP000276133"/>
    </source>
</evidence>
<feature type="chain" id="PRO_5018332875" evidence="1">
    <location>
        <begin position="21"/>
        <end position="88"/>
    </location>
</feature>
<organism evidence="2 3">
    <name type="scientific">Brachionus plicatilis</name>
    <name type="common">Marine rotifer</name>
    <name type="synonym">Brachionus muelleri</name>
    <dbReference type="NCBI Taxonomy" id="10195"/>
    <lineage>
        <taxon>Eukaryota</taxon>
        <taxon>Metazoa</taxon>
        <taxon>Spiralia</taxon>
        <taxon>Gnathifera</taxon>
        <taxon>Rotifera</taxon>
        <taxon>Eurotatoria</taxon>
        <taxon>Monogononta</taxon>
        <taxon>Pseudotrocha</taxon>
        <taxon>Ploima</taxon>
        <taxon>Brachionidae</taxon>
        <taxon>Brachionus</taxon>
    </lineage>
</organism>
<keyword evidence="1" id="KW-0732">Signal</keyword>
<dbReference type="Proteomes" id="UP000276133">
    <property type="component" value="Unassembled WGS sequence"/>
</dbReference>
<comment type="caution">
    <text evidence="2">The sequence shown here is derived from an EMBL/GenBank/DDBJ whole genome shotgun (WGS) entry which is preliminary data.</text>
</comment>
<dbReference type="EMBL" id="REGN01004943">
    <property type="protein sequence ID" value="RNA15460.1"/>
    <property type="molecule type" value="Genomic_DNA"/>
</dbReference>